<comment type="caution">
    <text evidence="2">The sequence shown here is derived from an EMBL/GenBank/DDBJ whole genome shotgun (WGS) entry which is preliminary data.</text>
</comment>
<gene>
    <name evidence="2" type="ORF">JS756_34650</name>
</gene>
<dbReference type="InterPro" id="IPR009057">
    <property type="entry name" value="Homeodomain-like_sf"/>
</dbReference>
<keyword evidence="3" id="KW-1185">Reference proteome</keyword>
<dbReference type="InterPro" id="IPR002514">
    <property type="entry name" value="Transposase_8"/>
</dbReference>
<dbReference type="Proteomes" id="UP000788262">
    <property type="component" value="Unassembled WGS sequence"/>
</dbReference>
<evidence type="ECO:0000256" key="1">
    <source>
        <dbReference type="SAM" id="MobiDB-lite"/>
    </source>
</evidence>
<sequence>MVMKVYSPEFKADAVALYLSDPSHTFEGIGKDLGISRETLRNWVRAERARRGGGSTTSTSTEKNTVDSPPTAEELQAENEVLRRELATVRKENQKLATERDILRKATKFFAQEMTSRVSPFSQGRSGGCSCWRLGPVILVAAVG</sequence>
<protein>
    <submittedName>
        <fullName evidence="2">Transposase</fullName>
    </submittedName>
</protein>
<dbReference type="Gene3D" id="1.10.10.60">
    <property type="entry name" value="Homeodomain-like"/>
    <property type="match status" value="1"/>
</dbReference>
<name>A0ABS2W1G1_STRAS</name>
<evidence type="ECO:0000313" key="2">
    <source>
        <dbReference type="EMBL" id="MBN0049129.1"/>
    </source>
</evidence>
<dbReference type="PANTHER" id="PTHR33215:SF13">
    <property type="entry name" value="PROTEIN DISTAL ANTENNA"/>
    <property type="match status" value="1"/>
</dbReference>
<organism evidence="2 3">
    <name type="scientific">Streptomyces actuosus</name>
    <dbReference type="NCBI Taxonomy" id="1885"/>
    <lineage>
        <taxon>Bacteria</taxon>
        <taxon>Bacillati</taxon>
        <taxon>Actinomycetota</taxon>
        <taxon>Actinomycetes</taxon>
        <taxon>Kitasatosporales</taxon>
        <taxon>Streptomycetaceae</taxon>
        <taxon>Streptomyces</taxon>
    </lineage>
</organism>
<accession>A0ABS2W1G1</accession>
<dbReference type="EMBL" id="JAFFZS010000061">
    <property type="protein sequence ID" value="MBN0049129.1"/>
    <property type="molecule type" value="Genomic_DNA"/>
</dbReference>
<proteinExistence type="predicted"/>
<dbReference type="PANTHER" id="PTHR33215">
    <property type="entry name" value="PROTEIN DISTAL ANTENNA"/>
    <property type="match status" value="1"/>
</dbReference>
<dbReference type="InterPro" id="IPR051839">
    <property type="entry name" value="RD_transcriptional_regulator"/>
</dbReference>
<reference evidence="2 3" key="1">
    <citation type="submission" date="2021-02" db="EMBL/GenBank/DDBJ databases">
        <title>Whole genome sequencing of Streptomyces actuosus VRA1.</title>
        <authorList>
            <person name="Sen G."/>
            <person name="Sen A."/>
        </authorList>
    </citation>
    <scope>NUCLEOTIDE SEQUENCE [LARGE SCALE GENOMIC DNA]</scope>
    <source>
        <strain evidence="2 3">VRA1</strain>
    </source>
</reference>
<evidence type="ECO:0000313" key="3">
    <source>
        <dbReference type="Proteomes" id="UP000788262"/>
    </source>
</evidence>
<dbReference type="Pfam" id="PF01527">
    <property type="entry name" value="HTH_Tnp_1"/>
    <property type="match status" value="1"/>
</dbReference>
<feature type="region of interest" description="Disordered" evidence="1">
    <location>
        <begin position="46"/>
        <end position="77"/>
    </location>
</feature>
<dbReference type="SUPFAM" id="SSF46689">
    <property type="entry name" value="Homeodomain-like"/>
    <property type="match status" value="1"/>
</dbReference>